<dbReference type="AlphaFoldDB" id="A0A218WVZ9"/>
<evidence type="ECO:0000313" key="5">
    <source>
        <dbReference type="Proteomes" id="UP000233551"/>
    </source>
</evidence>
<name>A0A218WVZ9_PUNGR</name>
<keyword evidence="5" id="KW-1185">Reference proteome</keyword>
<protein>
    <submittedName>
        <fullName evidence="2">Uncharacterized protein</fullName>
    </submittedName>
</protein>
<dbReference type="EMBL" id="PGOL01000667">
    <property type="protein sequence ID" value="PKI66589.1"/>
    <property type="molecule type" value="Genomic_DNA"/>
</dbReference>
<gene>
    <name evidence="2" type="ORF">CDL15_Pgr021188</name>
    <name evidence="3" type="ORF">CRG98_013017</name>
</gene>
<sequence length="112" mass="12713">MRTSDRSLGYYSSPDDQRRTCGLGVMNNRRRAGSTRKVEESGQKNGQEKEPRKQRSRHCGTIYHRITEALKGAQHGTLKIPHSAKVTNDTSGRIFGAYHTSRDTPISHERLF</sequence>
<evidence type="ECO:0000313" key="4">
    <source>
        <dbReference type="Proteomes" id="UP000197138"/>
    </source>
</evidence>
<evidence type="ECO:0000256" key="1">
    <source>
        <dbReference type="SAM" id="MobiDB-lite"/>
    </source>
</evidence>
<feature type="compositionally biased region" description="Basic and acidic residues" evidence="1">
    <location>
        <begin position="36"/>
        <end position="53"/>
    </location>
</feature>
<dbReference type="Proteomes" id="UP000233551">
    <property type="component" value="Unassembled WGS sequence"/>
</dbReference>
<dbReference type="Proteomes" id="UP000197138">
    <property type="component" value="Unassembled WGS sequence"/>
</dbReference>
<dbReference type="EMBL" id="MTKT01002980">
    <property type="protein sequence ID" value="OWM76796.1"/>
    <property type="molecule type" value="Genomic_DNA"/>
</dbReference>
<proteinExistence type="predicted"/>
<accession>A0A218WVZ9</accession>
<evidence type="ECO:0000313" key="3">
    <source>
        <dbReference type="EMBL" id="PKI66589.1"/>
    </source>
</evidence>
<evidence type="ECO:0000313" key="2">
    <source>
        <dbReference type="EMBL" id="OWM76796.1"/>
    </source>
</evidence>
<organism evidence="2 4">
    <name type="scientific">Punica granatum</name>
    <name type="common">Pomegranate</name>
    <dbReference type="NCBI Taxonomy" id="22663"/>
    <lineage>
        <taxon>Eukaryota</taxon>
        <taxon>Viridiplantae</taxon>
        <taxon>Streptophyta</taxon>
        <taxon>Embryophyta</taxon>
        <taxon>Tracheophyta</taxon>
        <taxon>Spermatophyta</taxon>
        <taxon>Magnoliopsida</taxon>
        <taxon>eudicotyledons</taxon>
        <taxon>Gunneridae</taxon>
        <taxon>Pentapetalae</taxon>
        <taxon>rosids</taxon>
        <taxon>malvids</taxon>
        <taxon>Myrtales</taxon>
        <taxon>Lythraceae</taxon>
        <taxon>Punica</taxon>
    </lineage>
</organism>
<feature type="region of interest" description="Disordered" evidence="1">
    <location>
        <begin position="1"/>
        <end position="58"/>
    </location>
</feature>
<reference evidence="4" key="1">
    <citation type="journal article" date="2017" name="Plant J.">
        <title>The pomegranate (Punica granatum L.) genome and the genomics of punicalagin biosynthesis.</title>
        <authorList>
            <person name="Qin G."/>
            <person name="Xu C."/>
            <person name="Ming R."/>
            <person name="Tang H."/>
            <person name="Guyot R."/>
            <person name="Kramer E.M."/>
            <person name="Hu Y."/>
            <person name="Yi X."/>
            <person name="Qi Y."/>
            <person name="Xu X."/>
            <person name="Gao Z."/>
            <person name="Pan H."/>
            <person name="Jian J."/>
            <person name="Tian Y."/>
            <person name="Yue Z."/>
            <person name="Xu Y."/>
        </authorList>
    </citation>
    <scope>NUCLEOTIDE SEQUENCE [LARGE SCALE GENOMIC DNA]</scope>
    <source>
        <strain evidence="4">cv. Dabenzi</strain>
    </source>
</reference>
<reference evidence="3 5" key="3">
    <citation type="submission" date="2017-11" db="EMBL/GenBank/DDBJ databases">
        <title>De-novo sequencing of pomegranate (Punica granatum L.) genome.</title>
        <authorList>
            <person name="Akparov Z."/>
            <person name="Amiraslanov A."/>
            <person name="Hajiyeva S."/>
            <person name="Abbasov M."/>
            <person name="Kaur K."/>
            <person name="Hamwieh A."/>
            <person name="Solovyev V."/>
            <person name="Salamov A."/>
            <person name="Braich B."/>
            <person name="Kosarev P."/>
            <person name="Mahmoud A."/>
            <person name="Hajiyev E."/>
            <person name="Babayeva S."/>
            <person name="Izzatullayeva V."/>
            <person name="Mammadov A."/>
            <person name="Mammadov A."/>
            <person name="Sharifova S."/>
            <person name="Ojaghi J."/>
            <person name="Eynullazada K."/>
            <person name="Bayramov B."/>
            <person name="Abdulazimova A."/>
            <person name="Shahmuradov I."/>
        </authorList>
    </citation>
    <scope>NUCLEOTIDE SEQUENCE [LARGE SCALE GENOMIC DNA]</scope>
    <source>
        <strain evidence="3">AG2017</strain>
        <strain evidence="5">cv. AG2017</strain>
        <tissue evidence="3">Leaf</tissue>
    </source>
</reference>
<reference evidence="2" key="2">
    <citation type="submission" date="2017-06" db="EMBL/GenBank/DDBJ databases">
        <title>The pomegranate genome and the genomics of punicalagin biosynthesis.</title>
        <authorList>
            <person name="Xu C."/>
        </authorList>
    </citation>
    <scope>NUCLEOTIDE SEQUENCE [LARGE SCALE GENOMIC DNA]</scope>
    <source>
        <tissue evidence="2">Fresh leaf</tissue>
    </source>
</reference>
<comment type="caution">
    <text evidence="2">The sequence shown here is derived from an EMBL/GenBank/DDBJ whole genome shotgun (WGS) entry which is preliminary data.</text>
</comment>